<proteinExistence type="predicted"/>
<protein>
    <submittedName>
        <fullName evidence="1">Uncharacterized protein</fullName>
    </submittedName>
</protein>
<evidence type="ECO:0000313" key="1">
    <source>
        <dbReference type="EMBL" id="OGG61229.1"/>
    </source>
</evidence>
<dbReference type="Proteomes" id="UP000176511">
    <property type="component" value="Unassembled WGS sequence"/>
</dbReference>
<sequence length="75" mass="8513">MKTEVTIMIASSEFSNLLHTAARSYPKGTVSPHLVQGLRGIYISTEQSVPSGYCEIHTFLHEYQMFYVYCLVHAE</sequence>
<dbReference type="AlphaFoldDB" id="A0A1F6DIE6"/>
<comment type="caution">
    <text evidence="1">The sequence shown here is derived from an EMBL/GenBank/DDBJ whole genome shotgun (WGS) entry which is preliminary data.</text>
</comment>
<accession>A0A1F6DIE6</accession>
<dbReference type="EMBL" id="MFLE01000024">
    <property type="protein sequence ID" value="OGG61229.1"/>
    <property type="molecule type" value="Genomic_DNA"/>
</dbReference>
<organism evidence="1 2">
    <name type="scientific">Candidatus Kaiserbacteria bacterium RIFCSPHIGHO2_02_FULL_49_34</name>
    <dbReference type="NCBI Taxonomy" id="1798491"/>
    <lineage>
        <taxon>Bacteria</taxon>
        <taxon>Candidatus Kaiseribacteriota</taxon>
    </lineage>
</organism>
<evidence type="ECO:0000313" key="2">
    <source>
        <dbReference type="Proteomes" id="UP000176511"/>
    </source>
</evidence>
<name>A0A1F6DIE6_9BACT</name>
<gene>
    <name evidence="1" type="ORF">A3C87_01615</name>
</gene>
<reference evidence="1 2" key="1">
    <citation type="journal article" date="2016" name="Nat. Commun.">
        <title>Thousands of microbial genomes shed light on interconnected biogeochemical processes in an aquifer system.</title>
        <authorList>
            <person name="Anantharaman K."/>
            <person name="Brown C.T."/>
            <person name="Hug L.A."/>
            <person name="Sharon I."/>
            <person name="Castelle C.J."/>
            <person name="Probst A.J."/>
            <person name="Thomas B.C."/>
            <person name="Singh A."/>
            <person name="Wilkins M.J."/>
            <person name="Karaoz U."/>
            <person name="Brodie E.L."/>
            <person name="Williams K.H."/>
            <person name="Hubbard S.S."/>
            <person name="Banfield J.F."/>
        </authorList>
    </citation>
    <scope>NUCLEOTIDE SEQUENCE [LARGE SCALE GENOMIC DNA]</scope>
</reference>